<dbReference type="Proteomes" id="UP000812966">
    <property type="component" value="Unassembled WGS sequence"/>
</dbReference>
<evidence type="ECO:0000256" key="2">
    <source>
        <dbReference type="SAM" id="MobiDB-lite"/>
    </source>
</evidence>
<dbReference type="Pfam" id="PF03999">
    <property type="entry name" value="MAP65_ASE1"/>
    <property type="match status" value="1"/>
</dbReference>
<dbReference type="GO" id="GO:1990023">
    <property type="term" value="C:mitotic spindle midzone"/>
    <property type="evidence" value="ECO:0007669"/>
    <property type="project" value="TreeGrafter"/>
</dbReference>
<dbReference type="GO" id="GO:0008017">
    <property type="term" value="F:microtubule binding"/>
    <property type="evidence" value="ECO:0007669"/>
    <property type="project" value="InterPro"/>
</dbReference>
<reference evidence="3" key="1">
    <citation type="submission" date="2020-04" db="EMBL/GenBank/DDBJ databases">
        <title>Analysis of mating type loci in Filobasidium floriforme.</title>
        <authorList>
            <person name="Nowrousian M."/>
        </authorList>
    </citation>
    <scope>NUCLEOTIDE SEQUENCE</scope>
    <source>
        <strain evidence="3">CBS 6242</strain>
    </source>
</reference>
<name>A0A8K0JJP3_9TREE</name>
<dbReference type="GO" id="GO:0005737">
    <property type="term" value="C:cytoplasm"/>
    <property type="evidence" value="ECO:0007669"/>
    <property type="project" value="TreeGrafter"/>
</dbReference>
<evidence type="ECO:0000313" key="3">
    <source>
        <dbReference type="EMBL" id="KAG7530796.1"/>
    </source>
</evidence>
<dbReference type="InterPro" id="IPR007145">
    <property type="entry name" value="MAP65_Ase1_PRC1"/>
</dbReference>
<feature type="region of interest" description="Disordered" evidence="2">
    <location>
        <begin position="514"/>
        <end position="570"/>
    </location>
</feature>
<keyword evidence="1" id="KW-0175">Coiled coil</keyword>
<feature type="coiled-coil region" evidence="1">
    <location>
        <begin position="47"/>
        <end position="74"/>
    </location>
</feature>
<sequence>MNLNSYLEAQIPYLRTLHSSLGLASSELANDLLGIEEAIKQAIDARVEIRKDTVKELEEKIARVKKRVGKMREVLGEQGEKRDQEDGDADMSLPARLGSLESEEARLKSTHEDRMLKIKALTGQINTISAILGKTYSLPPELTAKAGLIETHRDSPAVMLLGAVVDVSRPEGDLMEDGSMARIAALEEALRLIHLEKIKRAEELNDLFDDLRFLHGELCLPTDATRSGWHIPDSAEVDTHLPLIEASIVSSEADVSPTETLTDACLALQEAWVGEKTRREAKIQSLYDELEPIWLRLQVTQEEIQIFIETHCGLAVTTIEAYEVELQRVKILRSESLGGFVQTVREEIQGLWDRLLYGPRSTERFRAFYAESMSEEILAEHEKEAQRLTDEVLVKGALLSKAQEWVDLKAKEEELEAKRNGPDRFNTRGGALLQEEKMRKRLGILKPKLEAELMREVPLWEEEHNMDFLVDDIRIVEIILLEQEAKDAEKEAKKRTKIMGNSAATPARLTMSTHRTPLARSTHETTTPTPFQRGHRATRSVNPLASSTSSISNAGRRQQAPPPVYGLPRPTTTRNYTLPPAIKPLGSSGVHNVVQPRVATYGPLSSGIPKIADTTTALSRDGIRRPPRRESFKPRRSVVSRINSAASTETRTWRLEDFVEDL</sequence>
<dbReference type="PANTHER" id="PTHR19321">
    <property type="entry name" value="PROTEIN REGULATOR OF CYTOKINESIS 1 PRC1-RELATED"/>
    <property type="match status" value="1"/>
</dbReference>
<organism evidence="3 4">
    <name type="scientific">Filobasidium floriforme</name>
    <dbReference type="NCBI Taxonomy" id="5210"/>
    <lineage>
        <taxon>Eukaryota</taxon>
        <taxon>Fungi</taxon>
        <taxon>Dikarya</taxon>
        <taxon>Basidiomycota</taxon>
        <taxon>Agaricomycotina</taxon>
        <taxon>Tremellomycetes</taxon>
        <taxon>Filobasidiales</taxon>
        <taxon>Filobasidiaceae</taxon>
        <taxon>Filobasidium</taxon>
    </lineage>
</organism>
<accession>A0A8K0JJP3</accession>
<evidence type="ECO:0000256" key="1">
    <source>
        <dbReference type="SAM" id="Coils"/>
    </source>
</evidence>
<comment type="caution">
    <text evidence="3">The sequence shown here is derived from an EMBL/GenBank/DDBJ whole genome shotgun (WGS) entry which is preliminary data.</text>
</comment>
<dbReference type="Gene3D" id="1.20.58.1520">
    <property type="match status" value="1"/>
</dbReference>
<dbReference type="EMBL" id="JABELV010000108">
    <property type="protein sequence ID" value="KAG7530796.1"/>
    <property type="molecule type" value="Genomic_DNA"/>
</dbReference>
<gene>
    <name evidence="3" type="ORF">FFLO_04775</name>
</gene>
<dbReference type="GO" id="GO:0051256">
    <property type="term" value="P:mitotic spindle midzone assembly"/>
    <property type="evidence" value="ECO:0007669"/>
    <property type="project" value="TreeGrafter"/>
</dbReference>
<evidence type="ECO:0008006" key="5">
    <source>
        <dbReference type="Google" id="ProtNLM"/>
    </source>
</evidence>
<protein>
    <recommendedName>
        <fullName evidence="5">Microtubule associated protein</fullName>
    </recommendedName>
</protein>
<keyword evidence="4" id="KW-1185">Reference proteome</keyword>
<dbReference type="PANTHER" id="PTHR19321:SF41">
    <property type="entry name" value="FASCETTO-RELATED"/>
    <property type="match status" value="1"/>
</dbReference>
<dbReference type="AlphaFoldDB" id="A0A8K0JJP3"/>
<evidence type="ECO:0000313" key="4">
    <source>
        <dbReference type="Proteomes" id="UP000812966"/>
    </source>
</evidence>
<feature type="compositionally biased region" description="Polar residues" evidence="2">
    <location>
        <begin position="539"/>
        <end position="556"/>
    </location>
</feature>
<proteinExistence type="predicted"/>